<keyword evidence="2" id="KW-1185">Reference proteome</keyword>
<evidence type="ECO:0000313" key="1">
    <source>
        <dbReference type="EMBL" id="SCY51074.1"/>
    </source>
</evidence>
<protein>
    <submittedName>
        <fullName evidence="1">Uncharacterized protein</fullName>
    </submittedName>
</protein>
<proteinExistence type="predicted"/>
<dbReference type="EMBL" id="FMUR01000021">
    <property type="protein sequence ID" value="SCY51074.1"/>
    <property type="molecule type" value="Genomic_DNA"/>
</dbReference>
<gene>
    <name evidence="1" type="ORF">SAMN02910451_02877</name>
</gene>
<organism evidence="1 2">
    <name type="scientific">Butyrivibrio hungatei</name>
    <dbReference type="NCBI Taxonomy" id="185008"/>
    <lineage>
        <taxon>Bacteria</taxon>
        <taxon>Bacillati</taxon>
        <taxon>Bacillota</taxon>
        <taxon>Clostridia</taxon>
        <taxon>Lachnospirales</taxon>
        <taxon>Lachnospiraceae</taxon>
        <taxon>Butyrivibrio</taxon>
    </lineage>
</organism>
<dbReference type="RefSeq" id="WP_074463268.1">
    <property type="nucleotide sequence ID" value="NZ_FMUR01000021.1"/>
</dbReference>
<reference evidence="2" key="1">
    <citation type="submission" date="2016-10" db="EMBL/GenBank/DDBJ databases">
        <authorList>
            <person name="Varghese N."/>
            <person name="Submissions S."/>
        </authorList>
    </citation>
    <scope>NUCLEOTIDE SEQUENCE [LARGE SCALE GENOMIC DNA]</scope>
    <source>
        <strain evidence="2">XBD2006</strain>
    </source>
</reference>
<name>A0A1G5GHV1_9FIRM</name>
<evidence type="ECO:0000313" key="2">
    <source>
        <dbReference type="Proteomes" id="UP000183047"/>
    </source>
</evidence>
<dbReference type="Proteomes" id="UP000183047">
    <property type="component" value="Unassembled WGS sequence"/>
</dbReference>
<dbReference type="OrthoDB" id="2060626at2"/>
<sequence length="119" mass="13753">MKKSLCATIDMPISYYMMDEEEMTYTNGGINIGMSTAYLDKNICNEQAKGLIRTYGWKDVSALQLAKEIYGHAIVYYKFSLLEKIPGLNTEVYQHAADGVDVKNQVDEHQWLWDIIWNF</sequence>
<dbReference type="AlphaFoldDB" id="A0A1G5GHV1"/>
<accession>A0A1G5GHV1</accession>